<dbReference type="STRING" id="76728.AQ490_20210"/>
<proteinExistence type="predicted"/>
<dbReference type="EMBL" id="LLZU01000011">
    <property type="protein sequence ID" value="KRV49640.1"/>
    <property type="molecule type" value="Genomic_DNA"/>
</dbReference>
<comment type="caution">
    <text evidence="2">The sequence shown here is derived from an EMBL/GenBank/DDBJ whole genome shotgun (WGS) entry which is preliminary data.</text>
</comment>
<evidence type="ECO:0000313" key="3">
    <source>
        <dbReference type="Proteomes" id="UP000050867"/>
    </source>
</evidence>
<dbReference type="eggNOG" id="ENOG502ZIKJ">
    <property type="taxonomic scope" value="Bacteria"/>
</dbReference>
<reference evidence="2 3" key="1">
    <citation type="submission" date="2015-10" db="EMBL/GenBank/DDBJ databases">
        <title>Draft genome sequence of pyrrolomycin-producing Streptomyces vitaminophilus.</title>
        <authorList>
            <person name="Graham D.E."/>
            <person name="Mahan K.M."/>
            <person name="Klingeman D.M."/>
            <person name="Hettich R.L."/>
            <person name="Parry R.J."/>
        </authorList>
    </citation>
    <scope>NUCLEOTIDE SEQUENCE [LARGE SCALE GENOMIC DNA]</scope>
    <source>
        <strain evidence="2 3">ATCC 31673</strain>
    </source>
</reference>
<evidence type="ECO:0000256" key="1">
    <source>
        <dbReference type="SAM" id="MobiDB-lite"/>
    </source>
</evidence>
<dbReference type="InterPro" id="IPR021527">
    <property type="entry name" value="DUF2795"/>
</dbReference>
<feature type="compositionally biased region" description="Acidic residues" evidence="1">
    <location>
        <begin position="35"/>
        <end position="46"/>
    </location>
</feature>
<dbReference type="Pfam" id="PF11387">
    <property type="entry name" value="DUF2795"/>
    <property type="match status" value="1"/>
</dbReference>
<sequence length="112" mass="13079">MQRRSDRLNPLHDDEQKHELQGLLRSRHSTHAEEWNDPEPPADDDPVAFRGVTDTPAELAKQFRRTDFPADRDTLVEALRERHAPDLWIDRLEDLPGDRTFDGVHDVLEHLD</sequence>
<evidence type="ECO:0000313" key="2">
    <source>
        <dbReference type="EMBL" id="KRV49640.1"/>
    </source>
</evidence>
<organism evidence="2 3">
    <name type="scientific">Wenjunlia vitaminophila</name>
    <name type="common">Streptomyces vitaminophilus</name>
    <dbReference type="NCBI Taxonomy" id="76728"/>
    <lineage>
        <taxon>Bacteria</taxon>
        <taxon>Bacillati</taxon>
        <taxon>Actinomycetota</taxon>
        <taxon>Actinomycetes</taxon>
        <taxon>Kitasatosporales</taxon>
        <taxon>Streptomycetaceae</taxon>
        <taxon>Wenjunlia</taxon>
    </lineage>
</organism>
<feature type="compositionally biased region" description="Basic and acidic residues" evidence="1">
    <location>
        <begin position="1"/>
        <end position="20"/>
    </location>
</feature>
<name>A0A0T6LUC3_WENVI</name>
<dbReference type="Proteomes" id="UP000050867">
    <property type="component" value="Unassembled WGS sequence"/>
</dbReference>
<dbReference type="RefSeq" id="WP_018382931.1">
    <property type="nucleotide sequence ID" value="NZ_LLZU01000011.1"/>
</dbReference>
<evidence type="ECO:0008006" key="4">
    <source>
        <dbReference type="Google" id="ProtNLM"/>
    </source>
</evidence>
<protein>
    <recommendedName>
        <fullName evidence="4">DUF2795 domain-containing protein</fullName>
    </recommendedName>
</protein>
<accession>A0A0T6LUC3</accession>
<dbReference type="AlphaFoldDB" id="A0A0T6LUC3"/>
<keyword evidence="3" id="KW-1185">Reference proteome</keyword>
<feature type="region of interest" description="Disordered" evidence="1">
    <location>
        <begin position="1"/>
        <end position="49"/>
    </location>
</feature>
<gene>
    <name evidence="2" type="ORF">AQ490_20210</name>
</gene>
<dbReference type="OrthoDB" id="5519961at2"/>